<feature type="active site" description="Proton acceptor" evidence="7">
    <location>
        <position position="257"/>
    </location>
</feature>
<dbReference type="GO" id="GO:0016410">
    <property type="term" value="F:N-acyltransferase activity"/>
    <property type="evidence" value="ECO:0007669"/>
    <property type="project" value="InterPro"/>
</dbReference>
<dbReference type="UniPathway" id="UPA00973"/>
<evidence type="ECO:0000256" key="1">
    <source>
        <dbReference type="ARBA" id="ARBA00022516"/>
    </source>
</evidence>
<organism evidence="9 10">
    <name type="scientific">Siculibacillus lacustris</name>
    <dbReference type="NCBI Taxonomy" id="1549641"/>
    <lineage>
        <taxon>Bacteria</taxon>
        <taxon>Pseudomonadati</taxon>
        <taxon>Pseudomonadota</taxon>
        <taxon>Alphaproteobacteria</taxon>
        <taxon>Hyphomicrobiales</taxon>
        <taxon>Ancalomicrobiaceae</taxon>
        <taxon>Siculibacillus</taxon>
    </lineage>
</organism>
<keyword evidence="3 7" id="KW-0808">Transferase</keyword>
<dbReference type="Pfam" id="PF04613">
    <property type="entry name" value="LpxD"/>
    <property type="match status" value="1"/>
</dbReference>
<dbReference type="RefSeq" id="WP_131308772.1">
    <property type="nucleotide sequence ID" value="NZ_SJFN01000011.1"/>
</dbReference>
<dbReference type="PANTHER" id="PTHR43378">
    <property type="entry name" value="UDP-3-O-ACYLGLUCOSAMINE N-ACYLTRANSFERASE"/>
    <property type="match status" value="1"/>
</dbReference>
<keyword evidence="1 7" id="KW-0444">Lipid biosynthesis</keyword>
<proteinExistence type="inferred from homology"/>
<comment type="catalytic activity">
    <reaction evidence="7">
        <text>a UDP-3-O-[(3R)-3-hydroxyacyl]-alpha-D-glucosamine + a (3R)-hydroxyacyl-[ACP] = a UDP-2-N,3-O-bis[(3R)-3-hydroxyacyl]-alpha-D-glucosamine + holo-[ACP] + H(+)</text>
        <dbReference type="Rhea" id="RHEA:53836"/>
        <dbReference type="Rhea" id="RHEA-COMP:9685"/>
        <dbReference type="Rhea" id="RHEA-COMP:9945"/>
        <dbReference type="ChEBI" id="CHEBI:15378"/>
        <dbReference type="ChEBI" id="CHEBI:64479"/>
        <dbReference type="ChEBI" id="CHEBI:78827"/>
        <dbReference type="ChEBI" id="CHEBI:137740"/>
        <dbReference type="ChEBI" id="CHEBI:137748"/>
        <dbReference type="EC" id="2.3.1.191"/>
    </reaction>
</comment>
<dbReference type="GO" id="GO:0009245">
    <property type="term" value="P:lipid A biosynthetic process"/>
    <property type="evidence" value="ECO:0007669"/>
    <property type="project" value="UniProtKB-UniRule"/>
</dbReference>
<dbReference type="Gene3D" id="2.160.10.10">
    <property type="entry name" value="Hexapeptide repeat proteins"/>
    <property type="match status" value="1"/>
</dbReference>
<dbReference type="InterPro" id="IPR001451">
    <property type="entry name" value="Hexapep"/>
</dbReference>
<keyword evidence="2 7" id="KW-0441">Lipid A biosynthesis</keyword>
<feature type="domain" description="UDP-3-O-[3-hydroxymyristoyl] glucosamine N-acyltransferase non-repeat region" evidence="8">
    <location>
        <begin position="35"/>
        <end position="99"/>
    </location>
</feature>
<comment type="subunit">
    <text evidence="7">Homotrimer.</text>
</comment>
<dbReference type="SUPFAM" id="SSF51161">
    <property type="entry name" value="Trimeric LpxA-like enzymes"/>
    <property type="match status" value="1"/>
</dbReference>
<dbReference type="CDD" id="cd03352">
    <property type="entry name" value="LbH_LpxD"/>
    <property type="match status" value="1"/>
</dbReference>
<dbReference type="GO" id="GO:0016020">
    <property type="term" value="C:membrane"/>
    <property type="evidence" value="ECO:0007669"/>
    <property type="project" value="GOC"/>
</dbReference>
<reference evidence="9 10" key="1">
    <citation type="submission" date="2019-02" db="EMBL/GenBank/DDBJ databases">
        <title>Siculibacillus lacustris gen. nov., sp. nov., a new rosette-forming bacterium isolated from a freshwater crater lake (Lake St. Ana, Romania).</title>
        <authorList>
            <person name="Felfoldi T."/>
            <person name="Marton Z."/>
            <person name="Szabo A."/>
            <person name="Mentes A."/>
            <person name="Boka K."/>
            <person name="Marialigeti K."/>
            <person name="Mathe I."/>
            <person name="Koncz M."/>
            <person name="Schumann P."/>
            <person name="Toth E."/>
        </authorList>
    </citation>
    <scope>NUCLEOTIDE SEQUENCE [LARGE SCALE GENOMIC DNA]</scope>
    <source>
        <strain evidence="9 10">SA-279</strain>
    </source>
</reference>
<dbReference type="PANTHER" id="PTHR43378:SF2">
    <property type="entry name" value="UDP-3-O-ACYLGLUCOSAMINE N-ACYLTRANSFERASE 1, MITOCHONDRIAL-RELATED"/>
    <property type="match status" value="1"/>
</dbReference>
<dbReference type="Gene3D" id="3.40.1390.10">
    <property type="entry name" value="MurE/MurF, N-terminal domain"/>
    <property type="match status" value="1"/>
</dbReference>
<name>A0A4V2KTS3_9HYPH</name>
<sequence>MSDPDFFPTPKPVTVAEICAWTGATVTDDKAGYIVLQGVAPLDTAGPGDLTFLDNKKYAEMLAATRAGAVLIHARFAERVPAGVVALVVGDPYRAFATATGRLYPAALRLEGPYGATGIAAGSHVHEAARLEPGVTVEPGAVIGARAEIGTGTVISAGAVIGHDVRIGRNCHVGAGATVIHALIGNRVILHGGVRIGQDGFGFAMGPRGHQKVPQIGRVVIQDDVEIGANTTIDRGANRDTVIGEGTKIDNLVQIAHNVEIGRHCVIVSQVGISGSTHLGDFVVAAGQAGLTGHLKIGTGAQIGAQSGVMNDVPAGARIMGSPSRPIMEFARELATLKKLARRGPSSGSDHEN</sequence>
<gene>
    <name evidence="7 9" type="primary">lpxD</name>
    <name evidence="9" type="ORF">EYW49_09470</name>
</gene>
<dbReference type="NCBIfam" id="TIGR01853">
    <property type="entry name" value="lipid_A_lpxD"/>
    <property type="match status" value="1"/>
</dbReference>
<keyword evidence="5 7" id="KW-0443">Lipid metabolism</keyword>
<comment type="caution">
    <text evidence="9">The sequence shown here is derived from an EMBL/GenBank/DDBJ whole genome shotgun (WGS) entry which is preliminary data.</text>
</comment>
<dbReference type="Pfam" id="PF00132">
    <property type="entry name" value="Hexapep"/>
    <property type="match status" value="2"/>
</dbReference>
<evidence type="ECO:0000313" key="10">
    <source>
        <dbReference type="Proteomes" id="UP000292781"/>
    </source>
</evidence>
<keyword evidence="10" id="KW-1185">Reference proteome</keyword>
<dbReference type="InterPro" id="IPR020573">
    <property type="entry name" value="UDP_GlcNAc_AcTrfase_non-rep"/>
</dbReference>
<comment type="pathway">
    <text evidence="7">Bacterial outer membrane biogenesis; LPS lipid A biosynthesis.</text>
</comment>
<evidence type="ECO:0000259" key="8">
    <source>
        <dbReference type="Pfam" id="PF04613"/>
    </source>
</evidence>
<dbReference type="NCBIfam" id="NF002060">
    <property type="entry name" value="PRK00892.1"/>
    <property type="match status" value="1"/>
</dbReference>
<dbReference type="InterPro" id="IPR007691">
    <property type="entry name" value="LpxD"/>
</dbReference>
<dbReference type="HAMAP" id="MF_00523">
    <property type="entry name" value="LpxD"/>
    <property type="match status" value="1"/>
</dbReference>
<dbReference type="Proteomes" id="UP000292781">
    <property type="component" value="Unassembled WGS sequence"/>
</dbReference>
<comment type="similarity">
    <text evidence="7">Belongs to the transferase hexapeptide repeat family. LpxD subfamily.</text>
</comment>
<evidence type="ECO:0000256" key="5">
    <source>
        <dbReference type="ARBA" id="ARBA00023098"/>
    </source>
</evidence>
<dbReference type="AlphaFoldDB" id="A0A4V2KTS3"/>
<evidence type="ECO:0000256" key="6">
    <source>
        <dbReference type="ARBA" id="ARBA00023315"/>
    </source>
</evidence>
<accession>A0A4V2KTS3</accession>
<keyword evidence="4 7" id="KW-0677">Repeat</keyword>
<evidence type="ECO:0000256" key="4">
    <source>
        <dbReference type="ARBA" id="ARBA00022737"/>
    </source>
</evidence>
<protein>
    <recommendedName>
        <fullName evidence="7">UDP-3-O-acylglucosamine N-acyltransferase</fullName>
        <ecNumber evidence="7">2.3.1.191</ecNumber>
    </recommendedName>
</protein>
<evidence type="ECO:0000256" key="3">
    <source>
        <dbReference type="ARBA" id="ARBA00022679"/>
    </source>
</evidence>
<comment type="function">
    <text evidence="7">Catalyzes the N-acylation of UDP-3-O-acylglucosamine using 3-hydroxyacyl-ACP as the acyl donor. Is involved in the biosynthesis of lipid A, a phosphorylated glycolipid that anchors the lipopolysaccharide to the outer membrane of the cell.</text>
</comment>
<dbReference type="OrthoDB" id="9784739at2"/>
<evidence type="ECO:0000256" key="7">
    <source>
        <dbReference type="HAMAP-Rule" id="MF_00523"/>
    </source>
</evidence>
<evidence type="ECO:0000256" key="2">
    <source>
        <dbReference type="ARBA" id="ARBA00022556"/>
    </source>
</evidence>
<dbReference type="GO" id="GO:0103118">
    <property type="term" value="F:UDP-3-O-[(3R)-3-hydroxyacyl]-glucosamine N-acyltransferase activity"/>
    <property type="evidence" value="ECO:0007669"/>
    <property type="project" value="UniProtKB-EC"/>
</dbReference>
<keyword evidence="6 7" id="KW-0012">Acyltransferase</keyword>
<dbReference type="InterPro" id="IPR011004">
    <property type="entry name" value="Trimer_LpxA-like_sf"/>
</dbReference>
<dbReference type="EC" id="2.3.1.191" evidence="7"/>
<dbReference type="EMBL" id="SJFN01000011">
    <property type="protein sequence ID" value="TBW38487.1"/>
    <property type="molecule type" value="Genomic_DNA"/>
</dbReference>
<evidence type="ECO:0000313" key="9">
    <source>
        <dbReference type="EMBL" id="TBW38487.1"/>
    </source>
</evidence>